<dbReference type="Proteomes" id="UP001623330">
    <property type="component" value="Unassembled WGS sequence"/>
</dbReference>
<keyword evidence="2" id="KW-1185">Reference proteome</keyword>
<accession>A0ABR4NLS9</accession>
<proteinExistence type="predicted"/>
<protein>
    <submittedName>
        <fullName evidence="1">Uncharacterized protein</fullName>
    </submittedName>
</protein>
<reference evidence="1 2" key="1">
    <citation type="submission" date="2024-05" db="EMBL/GenBank/DDBJ databases">
        <title>Long read based assembly of the Candida bracarensis genome reveals expanded adhesin content.</title>
        <authorList>
            <person name="Marcet-Houben M."/>
            <person name="Ksiezopolska E."/>
            <person name="Gabaldon T."/>
        </authorList>
    </citation>
    <scope>NUCLEOTIDE SEQUENCE [LARGE SCALE GENOMIC DNA]</scope>
    <source>
        <strain evidence="1 2">CBM6</strain>
    </source>
</reference>
<dbReference type="Pfam" id="PF08228">
    <property type="entry name" value="RNase_P_pop3"/>
    <property type="match status" value="1"/>
</dbReference>
<organism evidence="1 2">
    <name type="scientific">Nakaseomyces bracarensis</name>
    <dbReference type="NCBI Taxonomy" id="273131"/>
    <lineage>
        <taxon>Eukaryota</taxon>
        <taxon>Fungi</taxon>
        <taxon>Dikarya</taxon>
        <taxon>Ascomycota</taxon>
        <taxon>Saccharomycotina</taxon>
        <taxon>Saccharomycetes</taxon>
        <taxon>Saccharomycetales</taxon>
        <taxon>Saccharomycetaceae</taxon>
        <taxon>Nakaseomyces</taxon>
    </lineage>
</organism>
<gene>
    <name evidence="1" type="ORF">RNJ44_02472</name>
</gene>
<dbReference type="InterPro" id="IPR013241">
    <property type="entry name" value="RNase_P_Pop3"/>
</dbReference>
<name>A0ABR4NLS9_9SACH</name>
<comment type="caution">
    <text evidence="1">The sequence shown here is derived from an EMBL/GenBank/DDBJ whole genome shotgun (WGS) entry which is preliminary data.</text>
</comment>
<dbReference type="EMBL" id="JBEVYD010000013">
    <property type="protein sequence ID" value="KAL3228527.1"/>
    <property type="molecule type" value="Genomic_DNA"/>
</dbReference>
<evidence type="ECO:0000313" key="2">
    <source>
        <dbReference type="Proteomes" id="UP001623330"/>
    </source>
</evidence>
<sequence>MVLEDYVGDRWPMCTPGEMELLEKYLERTVIRQMAHRVRADGEQVVTDLGRVFEVLQGERETPETQVETTAYYVLAMRDESVAMRQLKLLCAVKRVPLVPMNRRINGLVAQYATSGYHGAMLLLREVVEQDSGLLALLDSVEQPPAPWLEDLQYKPANIKV</sequence>
<evidence type="ECO:0000313" key="1">
    <source>
        <dbReference type="EMBL" id="KAL3228527.1"/>
    </source>
</evidence>